<name>A0ABS1WMX0_9FLAO</name>
<evidence type="ECO:0000256" key="2">
    <source>
        <dbReference type="SAM" id="SignalP"/>
    </source>
</evidence>
<evidence type="ECO:0000313" key="3">
    <source>
        <dbReference type="EMBL" id="MBL7560471.1"/>
    </source>
</evidence>
<reference evidence="3 4" key="1">
    <citation type="submission" date="2020-12" db="EMBL/GenBank/DDBJ databases">
        <title>Olleya sediminilitoris sp. nov., isolated from a tidal flat.</title>
        <authorList>
            <person name="Park S."/>
            <person name="Yoon J.-H."/>
        </authorList>
    </citation>
    <scope>NUCLEOTIDE SEQUENCE [LARGE SCALE GENOMIC DNA]</scope>
    <source>
        <strain evidence="3 4">YSTF-M6</strain>
    </source>
</reference>
<keyword evidence="4" id="KW-1185">Reference proteome</keyword>
<sequence length="302" mass="35023">MIRQKITLVLVFTFLLTTSMFSQTRSKTTIVENVNATKAGLIHGLNKTGDTIVLKSNKDIYRFTFLFHNKKESIMMDLGNKEAKIPLHHFNVGRYTVVAYREDAVYPISLNRIQDIAKPTNAVTDLEEDVLRASLSKEEQRKRSITPRASINKDTRLASATIEEDEISFEEKLAKERKLVVLRQREYNARIKREVEAKSMKEQVFAQAEANKKVSEQKRLAKQEAKRHEIKEKEVNTVAARYKRNQRILKQHAATLASSKKKVDTKEVKYNISEINNNSLEKQTREEYRKQNLRPNGLPYED</sequence>
<protein>
    <submittedName>
        <fullName evidence="3">Uncharacterized protein</fullName>
    </submittedName>
</protein>
<evidence type="ECO:0000256" key="1">
    <source>
        <dbReference type="SAM" id="MobiDB-lite"/>
    </source>
</evidence>
<dbReference type="RefSeq" id="WP_036598372.1">
    <property type="nucleotide sequence ID" value="NZ_JAEMEF010000010.1"/>
</dbReference>
<proteinExistence type="predicted"/>
<feature type="signal peptide" evidence="2">
    <location>
        <begin position="1"/>
        <end position="22"/>
    </location>
</feature>
<accession>A0ABS1WMX0</accession>
<feature type="region of interest" description="Disordered" evidence="1">
    <location>
        <begin position="277"/>
        <end position="302"/>
    </location>
</feature>
<gene>
    <name evidence="3" type="ORF">JAO71_11720</name>
</gene>
<dbReference type="EMBL" id="JAEMEF010000010">
    <property type="protein sequence ID" value="MBL7560471.1"/>
    <property type="molecule type" value="Genomic_DNA"/>
</dbReference>
<dbReference type="Proteomes" id="UP000605013">
    <property type="component" value="Unassembled WGS sequence"/>
</dbReference>
<evidence type="ECO:0000313" key="4">
    <source>
        <dbReference type="Proteomes" id="UP000605013"/>
    </source>
</evidence>
<keyword evidence="2" id="KW-0732">Signal</keyword>
<feature type="chain" id="PRO_5045480678" evidence="2">
    <location>
        <begin position="23"/>
        <end position="302"/>
    </location>
</feature>
<organism evidence="3 4">
    <name type="scientific">Olleya sediminilitoris</name>
    <dbReference type="NCBI Taxonomy" id="2795739"/>
    <lineage>
        <taxon>Bacteria</taxon>
        <taxon>Pseudomonadati</taxon>
        <taxon>Bacteroidota</taxon>
        <taxon>Flavobacteriia</taxon>
        <taxon>Flavobacteriales</taxon>
        <taxon>Flavobacteriaceae</taxon>
    </lineage>
</organism>
<comment type="caution">
    <text evidence="3">The sequence shown here is derived from an EMBL/GenBank/DDBJ whole genome shotgun (WGS) entry which is preliminary data.</text>
</comment>